<feature type="DNA-binding region" description="H-T-H motif" evidence="4">
    <location>
        <begin position="29"/>
        <end position="48"/>
    </location>
</feature>
<dbReference type="Gene3D" id="1.10.10.60">
    <property type="entry name" value="Homeodomain-like"/>
    <property type="match status" value="1"/>
</dbReference>
<reference evidence="7" key="1">
    <citation type="journal article" date="2019" name="Int. J. Syst. Evol. Microbiol.">
        <title>The Global Catalogue of Microorganisms (GCM) 10K type strain sequencing project: providing services to taxonomists for standard genome sequencing and annotation.</title>
        <authorList>
            <consortium name="The Broad Institute Genomics Platform"/>
            <consortium name="The Broad Institute Genome Sequencing Center for Infectious Disease"/>
            <person name="Wu L."/>
            <person name="Ma J."/>
        </authorList>
    </citation>
    <scope>NUCLEOTIDE SEQUENCE [LARGE SCALE GENOMIC DNA]</scope>
    <source>
        <strain evidence="7">KCTC 52141</strain>
    </source>
</reference>
<feature type="domain" description="HTH tetR-type" evidence="5">
    <location>
        <begin position="6"/>
        <end position="66"/>
    </location>
</feature>
<evidence type="ECO:0000256" key="2">
    <source>
        <dbReference type="ARBA" id="ARBA00023125"/>
    </source>
</evidence>
<evidence type="ECO:0000313" key="6">
    <source>
        <dbReference type="EMBL" id="MFC3156946.1"/>
    </source>
</evidence>
<dbReference type="SUPFAM" id="SSF46689">
    <property type="entry name" value="Homeodomain-like"/>
    <property type="match status" value="1"/>
</dbReference>
<keyword evidence="1" id="KW-0805">Transcription regulation</keyword>
<dbReference type="InterPro" id="IPR001647">
    <property type="entry name" value="HTH_TetR"/>
</dbReference>
<dbReference type="Pfam" id="PF00440">
    <property type="entry name" value="TetR_N"/>
    <property type="match status" value="1"/>
</dbReference>
<evidence type="ECO:0000259" key="5">
    <source>
        <dbReference type="PROSITE" id="PS50977"/>
    </source>
</evidence>
<organism evidence="6 7">
    <name type="scientific">Gilvimarinus japonicus</name>
    <dbReference type="NCBI Taxonomy" id="1796469"/>
    <lineage>
        <taxon>Bacteria</taxon>
        <taxon>Pseudomonadati</taxon>
        <taxon>Pseudomonadota</taxon>
        <taxon>Gammaproteobacteria</taxon>
        <taxon>Cellvibrionales</taxon>
        <taxon>Cellvibrionaceae</taxon>
        <taxon>Gilvimarinus</taxon>
    </lineage>
</organism>
<dbReference type="RefSeq" id="WP_339617313.1">
    <property type="nucleotide sequence ID" value="NZ_AP031500.1"/>
</dbReference>
<keyword evidence="3" id="KW-0804">Transcription</keyword>
<evidence type="ECO:0000256" key="3">
    <source>
        <dbReference type="ARBA" id="ARBA00023163"/>
    </source>
</evidence>
<dbReference type="Proteomes" id="UP001595548">
    <property type="component" value="Unassembled WGS sequence"/>
</dbReference>
<sequence length="201" mass="22245">MPRVAQYDRKAAIDAAIALFWRRGYYATSLKDIERELDMRPGSLYAAFGSKQGLFLEALDAYTAAMERDVEEHIGATGGVLPGVMAYLRWLLLGRDSDAGVTTPACMVVKTLLESTDDEDPLRGKATLLLRKVEQGFTDALEQAKAAGELRANVDCRRMARLLQTQVMGVRSFAQSGANEQQLQQLLDDIDSIFSPYRAVH</sequence>
<accession>A0ABV7HVT5</accession>
<evidence type="ECO:0000256" key="4">
    <source>
        <dbReference type="PROSITE-ProRule" id="PRU00335"/>
    </source>
</evidence>
<keyword evidence="2 4" id="KW-0238">DNA-binding</keyword>
<dbReference type="PANTHER" id="PTHR47506">
    <property type="entry name" value="TRANSCRIPTIONAL REGULATORY PROTEIN"/>
    <property type="match status" value="1"/>
</dbReference>
<evidence type="ECO:0000313" key="7">
    <source>
        <dbReference type="Proteomes" id="UP001595548"/>
    </source>
</evidence>
<evidence type="ECO:0000256" key="1">
    <source>
        <dbReference type="ARBA" id="ARBA00023015"/>
    </source>
</evidence>
<name>A0ABV7HVT5_9GAMM</name>
<proteinExistence type="predicted"/>
<dbReference type="PANTHER" id="PTHR47506:SF10">
    <property type="entry name" value="TRANSCRIPTIONAL REGULATORY PROTEIN"/>
    <property type="match status" value="1"/>
</dbReference>
<dbReference type="Pfam" id="PF16925">
    <property type="entry name" value="TetR_C_13"/>
    <property type="match status" value="1"/>
</dbReference>
<dbReference type="PROSITE" id="PS50977">
    <property type="entry name" value="HTH_TETR_2"/>
    <property type="match status" value="1"/>
</dbReference>
<dbReference type="Gene3D" id="1.10.357.10">
    <property type="entry name" value="Tetracycline Repressor, domain 2"/>
    <property type="match status" value="1"/>
</dbReference>
<dbReference type="InterPro" id="IPR009057">
    <property type="entry name" value="Homeodomain-like_sf"/>
</dbReference>
<gene>
    <name evidence="6" type="ORF">ACFOEB_17185</name>
</gene>
<dbReference type="SUPFAM" id="SSF48498">
    <property type="entry name" value="Tetracyclin repressor-like, C-terminal domain"/>
    <property type="match status" value="1"/>
</dbReference>
<dbReference type="InterPro" id="IPR036271">
    <property type="entry name" value="Tet_transcr_reg_TetR-rel_C_sf"/>
</dbReference>
<protein>
    <submittedName>
        <fullName evidence="6">TetR/AcrR family transcriptional regulator</fullName>
    </submittedName>
</protein>
<dbReference type="InterPro" id="IPR011075">
    <property type="entry name" value="TetR_C"/>
</dbReference>
<dbReference type="EMBL" id="JBHRTL010000031">
    <property type="protein sequence ID" value="MFC3156946.1"/>
    <property type="molecule type" value="Genomic_DNA"/>
</dbReference>
<comment type="caution">
    <text evidence="6">The sequence shown here is derived from an EMBL/GenBank/DDBJ whole genome shotgun (WGS) entry which is preliminary data.</text>
</comment>
<keyword evidence="7" id="KW-1185">Reference proteome</keyword>